<evidence type="ECO:0000313" key="3">
    <source>
        <dbReference type="Proteomes" id="UP001595698"/>
    </source>
</evidence>
<feature type="region of interest" description="Disordered" evidence="1">
    <location>
        <begin position="1"/>
        <end position="32"/>
    </location>
</feature>
<dbReference type="Proteomes" id="UP001595698">
    <property type="component" value="Unassembled WGS sequence"/>
</dbReference>
<comment type="caution">
    <text evidence="2">The sequence shown here is derived from an EMBL/GenBank/DDBJ whole genome shotgun (WGS) entry which is preliminary data.</text>
</comment>
<dbReference type="RefSeq" id="WP_386194942.1">
    <property type="nucleotide sequence ID" value="NZ_JBHSBC010000039.1"/>
</dbReference>
<evidence type="ECO:0008006" key="4">
    <source>
        <dbReference type="Google" id="ProtNLM"/>
    </source>
</evidence>
<reference evidence="3" key="1">
    <citation type="journal article" date="2019" name="Int. J. Syst. Evol. Microbiol.">
        <title>The Global Catalogue of Microorganisms (GCM) 10K type strain sequencing project: providing services to taxonomists for standard genome sequencing and annotation.</title>
        <authorList>
            <consortium name="The Broad Institute Genomics Platform"/>
            <consortium name="The Broad Institute Genome Sequencing Center for Infectious Disease"/>
            <person name="Wu L."/>
            <person name="Ma J."/>
        </authorList>
    </citation>
    <scope>NUCLEOTIDE SEQUENCE [LARGE SCALE GENOMIC DNA]</scope>
    <source>
        <strain evidence="3">TBRC 7912</strain>
    </source>
</reference>
<sequence>MTAPTTPAAGALPHQGPAAGTTPRTRRRPKDIGTAAETAVVRTLTQLGFPHAERRALAGAYDLGDITGTPGIVWEVKGGRQTKAPSDEQIAAWMAETEVERRNAGADIGVLVLQRHGVGPKNADRWWAYLRAQHVMTVHPAGPDFPVRVQLAHASLLLRGIGYGQPLDPEAVGR</sequence>
<feature type="compositionally biased region" description="Low complexity" evidence="1">
    <location>
        <begin position="1"/>
        <end position="23"/>
    </location>
</feature>
<keyword evidence="3" id="KW-1185">Reference proteome</keyword>
<dbReference type="EMBL" id="JBHSBC010000039">
    <property type="protein sequence ID" value="MFC3984925.1"/>
    <property type="molecule type" value="Genomic_DNA"/>
</dbReference>
<accession>A0ABV8FBT6</accession>
<proteinExistence type="predicted"/>
<gene>
    <name evidence="2" type="ORF">ACFOYY_32695</name>
</gene>
<protein>
    <recommendedName>
        <fullName evidence="4">Holliday junction resolvase</fullName>
    </recommendedName>
</protein>
<evidence type="ECO:0000313" key="2">
    <source>
        <dbReference type="EMBL" id="MFC3984925.1"/>
    </source>
</evidence>
<evidence type="ECO:0000256" key="1">
    <source>
        <dbReference type="SAM" id="MobiDB-lite"/>
    </source>
</evidence>
<name>A0ABV8FBT6_9ACTN</name>
<organism evidence="2 3">
    <name type="scientific">Streptosporangium jomthongense</name>
    <dbReference type="NCBI Taxonomy" id="1193683"/>
    <lineage>
        <taxon>Bacteria</taxon>
        <taxon>Bacillati</taxon>
        <taxon>Actinomycetota</taxon>
        <taxon>Actinomycetes</taxon>
        <taxon>Streptosporangiales</taxon>
        <taxon>Streptosporangiaceae</taxon>
        <taxon>Streptosporangium</taxon>
    </lineage>
</organism>